<proteinExistence type="inferred from homology"/>
<dbReference type="PROSITE" id="PS50935">
    <property type="entry name" value="SSB"/>
    <property type="match status" value="1"/>
</dbReference>
<evidence type="ECO:0000256" key="2">
    <source>
        <dbReference type="HAMAP-Rule" id="MF_00984"/>
    </source>
</evidence>
<dbReference type="EMBL" id="NPCC01000002">
    <property type="protein sequence ID" value="PAE90918.1"/>
    <property type="molecule type" value="Genomic_DNA"/>
</dbReference>
<comment type="subunit">
    <text evidence="2">Homotetramer.</text>
</comment>
<dbReference type="GO" id="GO:0006260">
    <property type="term" value="P:DNA replication"/>
    <property type="evidence" value="ECO:0007669"/>
    <property type="project" value="InterPro"/>
</dbReference>
<organism evidence="5 6">
    <name type="scientific">Shouchella clausii</name>
    <name type="common">Alkalihalobacillus clausii</name>
    <dbReference type="NCBI Taxonomy" id="79880"/>
    <lineage>
        <taxon>Bacteria</taxon>
        <taxon>Bacillati</taxon>
        <taxon>Bacillota</taxon>
        <taxon>Bacilli</taxon>
        <taxon>Bacillales</taxon>
        <taxon>Bacillaceae</taxon>
        <taxon>Shouchella</taxon>
    </lineage>
</organism>
<evidence type="ECO:0000313" key="6">
    <source>
        <dbReference type="Proteomes" id="UP000216207"/>
    </source>
</evidence>
<sequence length="133" mass="14437">MNQVVLIGNISTPVEMKYTPNGHAVAKFNLAVNNPYNRDEVSFVPIETWRKTAENTATHCDKGSKVGIVGELKVEQYEKDGQKRTFTKVVAQTVEFLTPKGGSKGQDNTGNQGGYDDPFGGGAINISSDDLPF</sequence>
<dbReference type="Pfam" id="PF00436">
    <property type="entry name" value="SSB"/>
    <property type="match status" value="1"/>
</dbReference>
<dbReference type="PIRSF" id="PIRSF002070">
    <property type="entry name" value="SSB"/>
    <property type="match status" value="1"/>
</dbReference>
<dbReference type="PANTHER" id="PTHR10302:SF27">
    <property type="entry name" value="SINGLE-STRANDED DNA-BINDING PROTEIN"/>
    <property type="match status" value="1"/>
</dbReference>
<evidence type="ECO:0000313" key="5">
    <source>
        <dbReference type="EMBL" id="PAE90918.1"/>
    </source>
</evidence>
<name>A0A268P5F2_SHOCL</name>
<dbReference type="Proteomes" id="UP000216207">
    <property type="component" value="Unassembled WGS sequence"/>
</dbReference>
<dbReference type="GO" id="GO:0009295">
    <property type="term" value="C:nucleoid"/>
    <property type="evidence" value="ECO:0007669"/>
    <property type="project" value="TreeGrafter"/>
</dbReference>
<dbReference type="InterPro" id="IPR012340">
    <property type="entry name" value="NA-bd_OB-fold"/>
</dbReference>
<keyword evidence="1 2" id="KW-0238">DNA-binding</keyword>
<reference evidence="5 6" key="1">
    <citation type="submission" date="2017-07" db="EMBL/GenBank/DDBJ databases">
        <title>Isolation and whole genome analysis of endospore-forming bacteria from heroin.</title>
        <authorList>
            <person name="Kalinowski J."/>
            <person name="Ahrens B."/>
            <person name="Al-Dilaimi A."/>
            <person name="Winkler A."/>
            <person name="Wibberg D."/>
            <person name="Schleenbecker U."/>
            <person name="Ruckert C."/>
            <person name="Wolfel R."/>
            <person name="Grass G."/>
        </authorList>
    </citation>
    <scope>NUCLEOTIDE SEQUENCE [LARGE SCALE GENOMIC DNA]</scope>
    <source>
        <strain evidence="5 6">7539</strain>
    </source>
</reference>
<accession>A0A268P5F2</accession>
<dbReference type="PANTHER" id="PTHR10302">
    <property type="entry name" value="SINGLE-STRANDED DNA-BINDING PROTEIN"/>
    <property type="match status" value="1"/>
</dbReference>
<dbReference type="GO" id="GO:0003697">
    <property type="term" value="F:single-stranded DNA binding"/>
    <property type="evidence" value="ECO:0007669"/>
    <property type="project" value="UniProtKB-UniRule"/>
</dbReference>
<evidence type="ECO:0000256" key="3">
    <source>
        <dbReference type="PIRNR" id="PIRNR002070"/>
    </source>
</evidence>
<comment type="caution">
    <text evidence="2">Lacks conserved residue(s) required for the propagation of feature annotation.</text>
</comment>
<dbReference type="InterPro" id="IPR000424">
    <property type="entry name" value="Primosome_PriB/ssb"/>
</dbReference>
<gene>
    <name evidence="5" type="ORF">CHH72_00420</name>
</gene>
<dbReference type="HAMAP" id="MF_00984">
    <property type="entry name" value="SSB"/>
    <property type="match status" value="1"/>
</dbReference>
<evidence type="ECO:0000256" key="4">
    <source>
        <dbReference type="SAM" id="MobiDB-lite"/>
    </source>
</evidence>
<dbReference type="RefSeq" id="WP_095325983.1">
    <property type="nucleotide sequence ID" value="NZ_NPCC01000002.1"/>
</dbReference>
<dbReference type="AlphaFoldDB" id="A0A268P5F2"/>
<feature type="region of interest" description="Disordered" evidence="4">
    <location>
        <begin position="97"/>
        <end position="133"/>
    </location>
</feature>
<dbReference type="CDD" id="cd04496">
    <property type="entry name" value="SSB_OBF"/>
    <property type="match status" value="1"/>
</dbReference>
<dbReference type="InterPro" id="IPR011344">
    <property type="entry name" value="ssDNA-bd"/>
</dbReference>
<dbReference type="Gene3D" id="2.40.50.140">
    <property type="entry name" value="Nucleic acid-binding proteins"/>
    <property type="match status" value="1"/>
</dbReference>
<dbReference type="NCBIfam" id="TIGR00621">
    <property type="entry name" value="ssb"/>
    <property type="match status" value="1"/>
</dbReference>
<evidence type="ECO:0000256" key="1">
    <source>
        <dbReference type="ARBA" id="ARBA00023125"/>
    </source>
</evidence>
<comment type="caution">
    <text evidence="5">The sequence shown here is derived from an EMBL/GenBank/DDBJ whole genome shotgun (WGS) entry which is preliminary data.</text>
</comment>
<protein>
    <recommendedName>
        <fullName evidence="2 3">Single-stranded DNA-binding protein</fullName>
        <shortName evidence="2">SSB</shortName>
    </recommendedName>
</protein>
<dbReference type="SUPFAM" id="SSF50249">
    <property type="entry name" value="Nucleic acid-binding proteins"/>
    <property type="match status" value="1"/>
</dbReference>